<evidence type="ECO:0000256" key="7">
    <source>
        <dbReference type="ARBA" id="ARBA00047989"/>
    </source>
</evidence>
<dbReference type="PANTHER" id="PTHR30616">
    <property type="entry name" value="UNCHARACTERIZED PROTEIN YFIH"/>
    <property type="match status" value="1"/>
</dbReference>
<keyword evidence="4" id="KW-0479">Metal-binding</keyword>
<sequence>MKVIYPNWQVPANIHALSTLRPGGHSCGVFAGLNLGDHVGDDPDLVQQNRQQLVEQFQLPEFPTFLTQVHGTTVKQLHLNDNNLTADACYTNQANQVCLIMTADCLPVLFAANNGKEVAAAHAGWRGLAHGVLENTLAQFTSSPDQINVWLAPAIGPTAFQVGEDVLTAFCQIDPTAKQAFQPDPQNVGKYFANLYLLARLRLQKAGILAENISGGEYCTFSDRENFFSYRRDGKTGRMATLIWFSEK</sequence>
<dbReference type="GO" id="GO:0005507">
    <property type="term" value="F:copper ion binding"/>
    <property type="evidence" value="ECO:0007669"/>
    <property type="project" value="TreeGrafter"/>
</dbReference>
<dbReference type="InterPro" id="IPR038371">
    <property type="entry name" value="Cu_polyphenol_OxRdtase_sf"/>
</dbReference>
<comment type="caution">
    <text evidence="11">The sequence shown here is derived from an EMBL/GenBank/DDBJ whole genome shotgun (WGS) entry which is preliminary data.</text>
</comment>
<dbReference type="Gene3D" id="3.60.140.10">
    <property type="entry name" value="CNF1/YfiH-like putative cysteine hydrolases"/>
    <property type="match status" value="1"/>
</dbReference>
<dbReference type="GO" id="GO:0016787">
    <property type="term" value="F:hydrolase activity"/>
    <property type="evidence" value="ECO:0007669"/>
    <property type="project" value="UniProtKB-KW"/>
</dbReference>
<proteinExistence type="inferred from homology"/>
<keyword evidence="12" id="KW-1185">Reference proteome</keyword>
<dbReference type="Proteomes" id="UP000243558">
    <property type="component" value="Unassembled WGS sequence"/>
</dbReference>
<name>A0A1A7NS38_9PAST</name>
<evidence type="ECO:0000313" key="12">
    <source>
        <dbReference type="Proteomes" id="UP000243558"/>
    </source>
</evidence>
<keyword evidence="6" id="KW-0862">Zinc</keyword>
<evidence type="ECO:0000256" key="2">
    <source>
        <dbReference type="ARBA" id="ARBA00007353"/>
    </source>
</evidence>
<dbReference type="EMBL" id="JTJM01000019">
    <property type="protein sequence ID" value="OBW92453.1"/>
    <property type="molecule type" value="Genomic_DNA"/>
</dbReference>
<evidence type="ECO:0000256" key="10">
    <source>
        <dbReference type="RuleBase" id="RU361274"/>
    </source>
</evidence>
<dbReference type="NCBIfam" id="TIGR00726">
    <property type="entry name" value="peptidoglycan editing factor PgeF"/>
    <property type="match status" value="1"/>
</dbReference>
<dbReference type="AlphaFoldDB" id="A0A1A7NS38"/>
<evidence type="ECO:0000256" key="4">
    <source>
        <dbReference type="ARBA" id="ARBA00022723"/>
    </source>
</evidence>
<dbReference type="RefSeq" id="WP_065239172.1">
    <property type="nucleotide sequence ID" value="NZ_JTJM01000019.1"/>
</dbReference>
<organism evidence="11 12">
    <name type="scientific">Gallibacterium genomosp. 3</name>
    <dbReference type="NCBI Taxonomy" id="505345"/>
    <lineage>
        <taxon>Bacteria</taxon>
        <taxon>Pseudomonadati</taxon>
        <taxon>Pseudomonadota</taxon>
        <taxon>Gammaproteobacteria</taxon>
        <taxon>Pasteurellales</taxon>
        <taxon>Pasteurellaceae</taxon>
        <taxon>Gallibacterium</taxon>
    </lineage>
</organism>
<comment type="catalytic activity">
    <reaction evidence="8">
        <text>adenosine + phosphate = alpha-D-ribose 1-phosphate + adenine</text>
        <dbReference type="Rhea" id="RHEA:27642"/>
        <dbReference type="ChEBI" id="CHEBI:16335"/>
        <dbReference type="ChEBI" id="CHEBI:16708"/>
        <dbReference type="ChEBI" id="CHEBI:43474"/>
        <dbReference type="ChEBI" id="CHEBI:57720"/>
        <dbReference type="EC" id="2.4.2.1"/>
    </reaction>
    <physiologicalReaction direction="left-to-right" evidence="8">
        <dbReference type="Rhea" id="RHEA:27643"/>
    </physiologicalReaction>
</comment>
<gene>
    <name evidence="11" type="ORF">QV01_05090</name>
</gene>
<dbReference type="GO" id="GO:0017061">
    <property type="term" value="F:S-methyl-5-thioadenosine phosphorylase activity"/>
    <property type="evidence" value="ECO:0007669"/>
    <property type="project" value="UniProtKB-EC"/>
</dbReference>
<dbReference type="InterPro" id="IPR003730">
    <property type="entry name" value="Cu_polyphenol_OxRdtase"/>
</dbReference>
<protein>
    <recommendedName>
        <fullName evidence="10">Purine nucleoside phosphorylase</fullName>
    </recommendedName>
</protein>
<dbReference type="SUPFAM" id="SSF64438">
    <property type="entry name" value="CNF1/YfiH-like putative cysteine hydrolases"/>
    <property type="match status" value="1"/>
</dbReference>
<evidence type="ECO:0000256" key="3">
    <source>
        <dbReference type="ARBA" id="ARBA00022679"/>
    </source>
</evidence>
<evidence type="ECO:0000256" key="1">
    <source>
        <dbReference type="ARBA" id="ARBA00000553"/>
    </source>
</evidence>
<reference evidence="11 12" key="1">
    <citation type="submission" date="2014-11" db="EMBL/GenBank/DDBJ databases">
        <title>Pan-genome of Gallibacterium spp.</title>
        <authorList>
            <person name="Kudirkiene E."/>
            <person name="Bojesen A.M."/>
        </authorList>
    </citation>
    <scope>NUCLEOTIDE SEQUENCE [LARGE SCALE GENOMIC DNA]</scope>
    <source>
        <strain evidence="11 12">F151</strain>
    </source>
</reference>
<keyword evidence="3" id="KW-0808">Transferase</keyword>
<dbReference type="PATRIC" id="fig|505345.7.peg.1010"/>
<evidence type="ECO:0000256" key="6">
    <source>
        <dbReference type="ARBA" id="ARBA00022833"/>
    </source>
</evidence>
<dbReference type="PANTHER" id="PTHR30616:SF2">
    <property type="entry name" value="PURINE NUCLEOSIDE PHOSPHORYLASE LACC1"/>
    <property type="match status" value="1"/>
</dbReference>
<comment type="catalytic activity">
    <reaction evidence="7">
        <text>adenosine + H2O + H(+) = inosine + NH4(+)</text>
        <dbReference type="Rhea" id="RHEA:24408"/>
        <dbReference type="ChEBI" id="CHEBI:15377"/>
        <dbReference type="ChEBI" id="CHEBI:15378"/>
        <dbReference type="ChEBI" id="CHEBI:16335"/>
        <dbReference type="ChEBI" id="CHEBI:17596"/>
        <dbReference type="ChEBI" id="CHEBI:28938"/>
        <dbReference type="EC" id="3.5.4.4"/>
    </reaction>
    <physiologicalReaction direction="left-to-right" evidence="7">
        <dbReference type="Rhea" id="RHEA:24409"/>
    </physiologicalReaction>
</comment>
<keyword evidence="5" id="KW-0378">Hydrolase</keyword>
<accession>A0A1A7NS38</accession>
<dbReference type="OrthoDB" id="4279at2"/>
<comment type="catalytic activity">
    <reaction evidence="1">
        <text>inosine + phosphate = alpha-D-ribose 1-phosphate + hypoxanthine</text>
        <dbReference type="Rhea" id="RHEA:27646"/>
        <dbReference type="ChEBI" id="CHEBI:17368"/>
        <dbReference type="ChEBI" id="CHEBI:17596"/>
        <dbReference type="ChEBI" id="CHEBI:43474"/>
        <dbReference type="ChEBI" id="CHEBI:57720"/>
        <dbReference type="EC" id="2.4.2.1"/>
    </reaction>
    <physiologicalReaction direction="left-to-right" evidence="1">
        <dbReference type="Rhea" id="RHEA:27647"/>
    </physiologicalReaction>
</comment>
<comment type="similarity">
    <text evidence="2 10">Belongs to the purine nucleoside phosphorylase YfiH/LACC1 family.</text>
</comment>
<dbReference type="InterPro" id="IPR011324">
    <property type="entry name" value="Cytotoxic_necrot_fac-like_cat"/>
</dbReference>
<comment type="catalytic activity">
    <reaction evidence="9">
        <text>S-methyl-5'-thioadenosine + phosphate = 5-(methylsulfanyl)-alpha-D-ribose 1-phosphate + adenine</text>
        <dbReference type="Rhea" id="RHEA:11852"/>
        <dbReference type="ChEBI" id="CHEBI:16708"/>
        <dbReference type="ChEBI" id="CHEBI:17509"/>
        <dbReference type="ChEBI" id="CHEBI:43474"/>
        <dbReference type="ChEBI" id="CHEBI:58533"/>
        <dbReference type="EC" id="2.4.2.28"/>
    </reaction>
    <physiologicalReaction direction="left-to-right" evidence="9">
        <dbReference type="Rhea" id="RHEA:11853"/>
    </physiologicalReaction>
</comment>
<evidence type="ECO:0000256" key="9">
    <source>
        <dbReference type="ARBA" id="ARBA00049893"/>
    </source>
</evidence>
<evidence type="ECO:0000256" key="5">
    <source>
        <dbReference type="ARBA" id="ARBA00022801"/>
    </source>
</evidence>
<dbReference type="Pfam" id="PF02578">
    <property type="entry name" value="Cu-oxidase_4"/>
    <property type="match status" value="1"/>
</dbReference>
<dbReference type="CDD" id="cd16833">
    <property type="entry name" value="YfiH"/>
    <property type="match status" value="1"/>
</dbReference>
<evidence type="ECO:0000256" key="8">
    <source>
        <dbReference type="ARBA" id="ARBA00048968"/>
    </source>
</evidence>
<evidence type="ECO:0000313" key="11">
    <source>
        <dbReference type="EMBL" id="OBW92453.1"/>
    </source>
</evidence>